<dbReference type="Gene3D" id="3.30.70.1320">
    <property type="entry name" value="Multidrug efflux transporter AcrB pore domain like"/>
    <property type="match status" value="1"/>
</dbReference>
<name>A0A0W0SQA8_9GAMM</name>
<keyword evidence="8 9" id="KW-0472">Membrane</keyword>
<feature type="transmembrane region" description="Helical" evidence="9">
    <location>
        <begin position="1002"/>
        <end position="1024"/>
    </location>
</feature>
<dbReference type="GO" id="GO:0042910">
    <property type="term" value="F:xenobiotic transmembrane transporter activity"/>
    <property type="evidence" value="ECO:0007669"/>
    <property type="project" value="TreeGrafter"/>
</dbReference>
<dbReference type="InterPro" id="IPR004764">
    <property type="entry name" value="MdtF-like"/>
</dbReference>
<dbReference type="Pfam" id="PF00873">
    <property type="entry name" value="ACR_tran"/>
    <property type="match status" value="1"/>
</dbReference>
<feature type="transmembrane region" description="Helical" evidence="9">
    <location>
        <begin position="471"/>
        <end position="498"/>
    </location>
</feature>
<dbReference type="SUPFAM" id="SSF82693">
    <property type="entry name" value="Multidrug efflux transporter AcrB pore domain, PN1, PN2, PC1 and PC2 subdomains"/>
    <property type="match status" value="3"/>
</dbReference>
<evidence type="ECO:0000256" key="2">
    <source>
        <dbReference type="ARBA" id="ARBA00010942"/>
    </source>
</evidence>
<feature type="transmembrane region" description="Helical" evidence="9">
    <location>
        <begin position="367"/>
        <end position="388"/>
    </location>
</feature>
<keyword evidence="4" id="KW-1003">Cell membrane</keyword>
<comment type="subcellular location">
    <subcellularLocation>
        <location evidence="1 9">Cell inner membrane</location>
        <topology evidence="1 9">Multi-pass membrane protein</topology>
    </subcellularLocation>
</comment>
<evidence type="ECO:0000256" key="3">
    <source>
        <dbReference type="ARBA" id="ARBA00022448"/>
    </source>
</evidence>
<evidence type="ECO:0000256" key="5">
    <source>
        <dbReference type="ARBA" id="ARBA00022519"/>
    </source>
</evidence>
<dbReference type="PANTHER" id="PTHR32063">
    <property type="match status" value="1"/>
</dbReference>
<dbReference type="PRINTS" id="PR00702">
    <property type="entry name" value="ACRIFLAVINRP"/>
</dbReference>
<dbReference type="OrthoDB" id="9757904at2"/>
<evidence type="ECO:0000256" key="6">
    <source>
        <dbReference type="ARBA" id="ARBA00022692"/>
    </source>
</evidence>
<keyword evidence="5 9" id="KW-0997">Cell inner membrane</keyword>
<dbReference type="FunFam" id="3.30.70.1430:FF:000001">
    <property type="entry name" value="Efflux pump membrane transporter"/>
    <property type="match status" value="1"/>
</dbReference>
<proteinExistence type="inferred from homology"/>
<dbReference type="Gene3D" id="3.30.70.1440">
    <property type="entry name" value="Multidrug efflux transporter AcrB pore domain"/>
    <property type="match status" value="1"/>
</dbReference>
<dbReference type="Gene3D" id="1.20.1640.10">
    <property type="entry name" value="Multidrug efflux transporter AcrB transmembrane domain"/>
    <property type="match status" value="2"/>
</dbReference>
<evidence type="ECO:0000256" key="8">
    <source>
        <dbReference type="ARBA" id="ARBA00023136"/>
    </source>
</evidence>
<evidence type="ECO:0000256" key="7">
    <source>
        <dbReference type="ARBA" id="ARBA00022989"/>
    </source>
</evidence>
<keyword evidence="7 9" id="KW-1133">Transmembrane helix</keyword>
<feature type="transmembrane region" description="Helical" evidence="9">
    <location>
        <begin position="868"/>
        <end position="888"/>
    </location>
</feature>
<feature type="transmembrane region" description="Helical" evidence="9">
    <location>
        <begin position="921"/>
        <end position="942"/>
    </location>
</feature>
<dbReference type="InterPro" id="IPR001036">
    <property type="entry name" value="Acrflvin-R"/>
</dbReference>
<reference evidence="10 11" key="1">
    <citation type="submission" date="2015-11" db="EMBL/GenBank/DDBJ databases">
        <title>Genomic analysis of 38 Legionella species identifies large and diverse effector repertoires.</title>
        <authorList>
            <person name="Burstein D."/>
            <person name="Amaro F."/>
            <person name="Zusman T."/>
            <person name="Lifshitz Z."/>
            <person name="Cohen O."/>
            <person name="Gilbert J.A."/>
            <person name="Pupko T."/>
            <person name="Shuman H.A."/>
            <person name="Segal G."/>
        </authorList>
    </citation>
    <scope>NUCLEOTIDE SEQUENCE [LARGE SCALE GENOMIC DNA]</scope>
    <source>
        <strain evidence="10 11">ATCC 700990</strain>
    </source>
</reference>
<dbReference type="STRING" id="1212489.Ldro_1916"/>
<feature type="transmembrane region" description="Helical" evidence="9">
    <location>
        <begin position="439"/>
        <end position="459"/>
    </location>
</feature>
<dbReference type="EMBL" id="LNXY01000027">
    <property type="protein sequence ID" value="KTC85591.1"/>
    <property type="molecule type" value="Genomic_DNA"/>
</dbReference>
<dbReference type="GO" id="GO:0015562">
    <property type="term" value="F:efflux transmembrane transporter activity"/>
    <property type="evidence" value="ECO:0007669"/>
    <property type="project" value="InterPro"/>
</dbReference>
<dbReference type="GO" id="GO:0005886">
    <property type="term" value="C:plasma membrane"/>
    <property type="evidence" value="ECO:0007669"/>
    <property type="project" value="UniProtKB-SubCell"/>
</dbReference>
<dbReference type="SUPFAM" id="SSF82866">
    <property type="entry name" value="Multidrug efflux transporter AcrB transmembrane domain"/>
    <property type="match status" value="2"/>
</dbReference>
<dbReference type="PATRIC" id="fig|1212489.4.peg.2027"/>
<dbReference type="PANTHER" id="PTHR32063:SF11">
    <property type="entry name" value="CATION OR DRUG EFFLUX SYSTEM PROTEIN"/>
    <property type="match status" value="1"/>
</dbReference>
<feature type="transmembrane region" description="Helical" evidence="9">
    <location>
        <begin position="536"/>
        <end position="555"/>
    </location>
</feature>
<accession>A0A0W0SQA8</accession>
<evidence type="ECO:0000256" key="4">
    <source>
        <dbReference type="ARBA" id="ARBA00022475"/>
    </source>
</evidence>
<comment type="similarity">
    <text evidence="2 9">Belongs to the resistance-nodulation-cell division (RND) (TC 2.A.6) family.</text>
</comment>
<feature type="transmembrane region" description="Helical" evidence="9">
    <location>
        <begin position="341"/>
        <end position="360"/>
    </location>
</feature>
<feature type="transmembrane region" description="Helical" evidence="9">
    <location>
        <begin position="895"/>
        <end position="915"/>
    </location>
</feature>
<keyword evidence="6 9" id="KW-0812">Transmembrane</keyword>
<dbReference type="Proteomes" id="UP000054736">
    <property type="component" value="Unassembled WGS sequence"/>
</dbReference>
<sequence>MLKFFIHRPIFAMVIAIIMVFVGGIGLLILPVGQFPSIVPPQVQVSSQYIGASSDIVAKTVTTPLERNINGVEGMIYMSSASTNAGNSIITITFNVGYDVDIGAVDVLTRTNLANPLLPPDVIQAGINIQKVSTAMVLVVNLLSSNPNHDEAFLSNYADINISPALSRIPGVGNVNNFGLLQYSIRIWLDPNKMASVSVSPQEVVTAVKEQNQQAAVGVIGQPPVPESTTFQYQLNTLGQLTEAEQFADIIVKTQENGQIVRIRDLGRVEMGAQTYSTTSEFNGGPTASLGVYQLPGANAMQLAKSVRQTMEKMKENFPDGMSYTIAYDTTNFVRASLEDVVVTLFEAIALVFIVVFVFLQNWRTTLIPCIAIPVSLIGTFALFSVFGFSINTLSLLGLVLAIGLVVDDAIVVVENVEKKLEHNITDVKEATLEATKEVQGPIIATTLILLAVFVPVAFIPGMTGRLYNQFALAIAFSVALSGINSLTLSPALCGILLKPKKESKFILFRWFEKGYEKLLGGYKVGVIYCLRFHKLVMVIFLLLAAATVYVFYYLPTGFLPEEDQGYFIVVVKEPNASSLYRTQQTVRKVLQILKNTAGVADVISIDGYNIIDAINQPDTGVLFVVLKPWDERNTPELNVQGIMKTVQKQFSQIDEAIIGALNAPAIQGLGTVSGFQLEIEDIANLGMDTLADATNKFVAEANKAPELHGVFSDLSIEVPQFYLDIDRTKAKALNVSIGNVLTTLQTYLGSLYVNNFTKYGQTYRVMIQAEGANRYQLDDINKLYVKSNTGQMVPLGALVKIESIMGPYNIPRYNLYTAANITGAPAPGYSSGQALAAIEKIAKRTLPKGISYEWTGITYQQLLAGNLASVIFVLCLVFVFLFLAALYESWSMPFMILLAVPLALLGAGLALTLRSLSLDIYAQIGLVLLIGLAAKNAILIVEFAKDRREMGVPIIDAALEAACLRLRPILMTAFAFILGVLPLAIATGAGAASRHSIGTTVMGGMMVATFLSLFLVPVFYVMIETAREKRMNKNKPIDDLKKEDL</sequence>
<dbReference type="InterPro" id="IPR027463">
    <property type="entry name" value="AcrB_DN_DC_subdom"/>
</dbReference>
<dbReference type="NCBIfam" id="TIGR00915">
    <property type="entry name" value="2A0602"/>
    <property type="match status" value="1"/>
</dbReference>
<protein>
    <recommendedName>
        <fullName evidence="9">Efflux pump membrane transporter</fullName>
    </recommendedName>
</protein>
<dbReference type="Gene3D" id="3.30.2090.10">
    <property type="entry name" value="Multidrug efflux transporter AcrB TolC docking domain, DN and DC subdomains"/>
    <property type="match status" value="2"/>
</dbReference>
<evidence type="ECO:0000256" key="9">
    <source>
        <dbReference type="RuleBase" id="RU364070"/>
    </source>
</evidence>
<evidence type="ECO:0000313" key="10">
    <source>
        <dbReference type="EMBL" id="KTC85591.1"/>
    </source>
</evidence>
<dbReference type="NCBIfam" id="NF000282">
    <property type="entry name" value="RND_permease_1"/>
    <property type="match status" value="1"/>
</dbReference>
<dbReference type="FunFam" id="1.20.1640.10:FF:000001">
    <property type="entry name" value="Efflux pump membrane transporter"/>
    <property type="match status" value="1"/>
</dbReference>
<feature type="transmembrane region" description="Helical" evidence="9">
    <location>
        <begin position="970"/>
        <end position="990"/>
    </location>
</feature>
<gene>
    <name evidence="10" type="primary">lmxF_1</name>
    <name evidence="10" type="ORF">Ldro_1916</name>
</gene>
<dbReference type="RefSeq" id="WP_058496213.1">
    <property type="nucleotide sequence ID" value="NZ_CAAAIU010000005.1"/>
</dbReference>
<feature type="transmembrane region" description="Helical" evidence="9">
    <location>
        <begin position="394"/>
        <end position="414"/>
    </location>
</feature>
<comment type="caution">
    <text evidence="10">The sequence shown here is derived from an EMBL/GenBank/DDBJ whole genome shotgun (WGS) entry which is preliminary data.</text>
</comment>
<evidence type="ECO:0000313" key="11">
    <source>
        <dbReference type="Proteomes" id="UP000054736"/>
    </source>
</evidence>
<dbReference type="SUPFAM" id="SSF82714">
    <property type="entry name" value="Multidrug efflux transporter AcrB TolC docking domain, DN and DC subdomains"/>
    <property type="match status" value="2"/>
</dbReference>
<keyword evidence="3 9" id="KW-0813">Transport</keyword>
<dbReference type="AlphaFoldDB" id="A0A0W0SQA8"/>
<dbReference type="GO" id="GO:0009636">
    <property type="term" value="P:response to toxic substance"/>
    <property type="evidence" value="ECO:0007669"/>
    <property type="project" value="UniProtKB-ARBA"/>
</dbReference>
<feature type="transmembrane region" description="Helical" evidence="9">
    <location>
        <begin position="12"/>
        <end position="33"/>
    </location>
</feature>
<dbReference type="Gene3D" id="3.30.70.1430">
    <property type="entry name" value="Multidrug efflux transporter AcrB pore domain"/>
    <property type="match status" value="2"/>
</dbReference>
<keyword evidence="11" id="KW-1185">Reference proteome</keyword>
<organism evidence="10 11">
    <name type="scientific">Legionella drozanskii LLAP-1</name>
    <dbReference type="NCBI Taxonomy" id="1212489"/>
    <lineage>
        <taxon>Bacteria</taxon>
        <taxon>Pseudomonadati</taxon>
        <taxon>Pseudomonadota</taxon>
        <taxon>Gammaproteobacteria</taxon>
        <taxon>Legionellales</taxon>
        <taxon>Legionellaceae</taxon>
        <taxon>Legionella</taxon>
    </lineage>
</organism>
<evidence type="ECO:0000256" key="1">
    <source>
        <dbReference type="ARBA" id="ARBA00004429"/>
    </source>
</evidence>